<gene>
    <name evidence="2" type="ORF">BDK51DRAFT_33046</name>
</gene>
<evidence type="ECO:0000256" key="1">
    <source>
        <dbReference type="SAM" id="MobiDB-lite"/>
    </source>
</evidence>
<feature type="region of interest" description="Disordered" evidence="1">
    <location>
        <begin position="1"/>
        <end position="51"/>
    </location>
</feature>
<dbReference type="EMBL" id="KZ994907">
    <property type="protein sequence ID" value="RKO91778.1"/>
    <property type="molecule type" value="Genomic_DNA"/>
</dbReference>
<organism evidence="2 3">
    <name type="scientific">Blyttiomyces helicus</name>
    <dbReference type="NCBI Taxonomy" id="388810"/>
    <lineage>
        <taxon>Eukaryota</taxon>
        <taxon>Fungi</taxon>
        <taxon>Fungi incertae sedis</taxon>
        <taxon>Chytridiomycota</taxon>
        <taxon>Chytridiomycota incertae sedis</taxon>
        <taxon>Chytridiomycetes</taxon>
        <taxon>Chytridiomycetes incertae sedis</taxon>
        <taxon>Blyttiomyces</taxon>
    </lineage>
</organism>
<dbReference type="Proteomes" id="UP000269721">
    <property type="component" value="Unassembled WGS sequence"/>
</dbReference>
<feature type="region of interest" description="Disordered" evidence="1">
    <location>
        <begin position="104"/>
        <end position="141"/>
    </location>
</feature>
<feature type="region of interest" description="Disordered" evidence="1">
    <location>
        <begin position="202"/>
        <end position="226"/>
    </location>
</feature>
<sequence>MPSNDHDGFVEDNSADRADPAQPQVGGLLTRKTPAAGGERHVFKVPTARPSLLGLDRLAAEKRNERAAREEESQRKKVKLSSTAEWEAGAEGGESLVISTPTPRLTQTQYRPKRMETPSHHGGLSEEARERLDRNNREKDKFKWREMDETGGIGGAGTIGTVAGVVMGGANGIVTVTASGTPGVAKPMSAVMAAMIDSPGVRRSVRPSDWERSTPRVSSTSYEDNVRKPTEADFAMWEQEQAQVDRDWYNTEESGAIDESHNQFSEYEAYYRKKEEELAKQQVKKLSAKQAQYNRDNDLWETNRMLTSGIVQRRQVDTDFDDESEVTTR</sequence>
<reference evidence="3" key="1">
    <citation type="journal article" date="2018" name="Nat. Microbiol.">
        <title>Leveraging single-cell genomics to expand the fungal tree of life.</title>
        <authorList>
            <person name="Ahrendt S.R."/>
            <person name="Quandt C.A."/>
            <person name="Ciobanu D."/>
            <person name="Clum A."/>
            <person name="Salamov A."/>
            <person name="Andreopoulos B."/>
            <person name="Cheng J.F."/>
            <person name="Woyke T."/>
            <person name="Pelin A."/>
            <person name="Henrissat B."/>
            <person name="Reynolds N.K."/>
            <person name="Benny G.L."/>
            <person name="Smith M.E."/>
            <person name="James T.Y."/>
            <person name="Grigoriev I.V."/>
        </authorList>
    </citation>
    <scope>NUCLEOTIDE SEQUENCE [LARGE SCALE GENOMIC DNA]</scope>
</reference>
<evidence type="ECO:0000313" key="3">
    <source>
        <dbReference type="Proteomes" id="UP000269721"/>
    </source>
</evidence>
<proteinExistence type="predicted"/>
<feature type="compositionally biased region" description="Basic and acidic residues" evidence="1">
    <location>
        <begin position="1"/>
        <end position="19"/>
    </location>
</feature>
<feature type="region of interest" description="Disordered" evidence="1">
    <location>
        <begin position="63"/>
        <end position="87"/>
    </location>
</feature>
<accession>A0A4P9WJR7</accession>
<feature type="compositionally biased region" description="Basic and acidic residues" evidence="1">
    <location>
        <begin position="113"/>
        <end position="141"/>
    </location>
</feature>
<dbReference type="OrthoDB" id="10253254at2759"/>
<feature type="compositionally biased region" description="Basic and acidic residues" evidence="1">
    <location>
        <begin position="63"/>
        <end position="75"/>
    </location>
</feature>
<keyword evidence="3" id="KW-1185">Reference proteome</keyword>
<name>A0A4P9WJR7_9FUNG</name>
<dbReference type="AlphaFoldDB" id="A0A4P9WJR7"/>
<evidence type="ECO:0000313" key="2">
    <source>
        <dbReference type="EMBL" id="RKO91778.1"/>
    </source>
</evidence>
<protein>
    <submittedName>
        <fullName evidence="2">Uncharacterized protein</fullName>
    </submittedName>
</protein>